<dbReference type="EMBL" id="JADCSA010000012">
    <property type="protein sequence ID" value="MBE7325491.1"/>
    <property type="molecule type" value="Genomic_DNA"/>
</dbReference>
<evidence type="ECO:0000313" key="2">
    <source>
        <dbReference type="EMBL" id="MBE7325491.1"/>
    </source>
</evidence>
<organism evidence="2 3">
    <name type="scientific">Nocardioides malaquae</name>
    <dbReference type="NCBI Taxonomy" id="2773426"/>
    <lineage>
        <taxon>Bacteria</taxon>
        <taxon>Bacillati</taxon>
        <taxon>Actinomycetota</taxon>
        <taxon>Actinomycetes</taxon>
        <taxon>Propionibacteriales</taxon>
        <taxon>Nocardioidaceae</taxon>
        <taxon>Nocardioides</taxon>
    </lineage>
</organism>
<reference evidence="2 3" key="1">
    <citation type="submission" date="2020-10" db="EMBL/GenBank/DDBJ databases">
        <title>Nocardioides sp. isolated from sludge.</title>
        <authorList>
            <person name="Zhang X."/>
        </authorList>
    </citation>
    <scope>NUCLEOTIDE SEQUENCE [LARGE SCALE GENOMIC DNA]</scope>
    <source>
        <strain evidence="2 3">Y6</strain>
    </source>
</reference>
<evidence type="ECO:0000313" key="3">
    <source>
        <dbReference type="Proteomes" id="UP000756387"/>
    </source>
</evidence>
<dbReference type="Proteomes" id="UP000756387">
    <property type="component" value="Unassembled WGS sequence"/>
</dbReference>
<name>A0ABR9RVA7_9ACTN</name>
<feature type="compositionally biased region" description="Acidic residues" evidence="1">
    <location>
        <begin position="40"/>
        <end position="50"/>
    </location>
</feature>
<comment type="caution">
    <text evidence="2">The sequence shown here is derived from an EMBL/GenBank/DDBJ whole genome shotgun (WGS) entry which is preliminary data.</text>
</comment>
<dbReference type="RefSeq" id="WP_193638809.1">
    <property type="nucleotide sequence ID" value="NZ_JADCSA010000012.1"/>
</dbReference>
<gene>
    <name evidence="2" type="ORF">IEQ44_12600</name>
</gene>
<sequence>MTLPTVVTMGGRERLGEILKAVGVARADDELLRPNGGSGSDDEWEPEEGEELRGDDPRLQLLPDPATVFVADQPWLGDVLMPVLRVDLSAVDPTWSGSLPIVDPVEPVHDVQGSVGDETEESHDDHACNSWMALRLEPDGRLRFLGRRTYFLHETLRERGELTGSPVEDHYVRDALDRAKGQLRLRRTGGKGAQVFTLGGELYWGNWTVVAPPAAYRYVEPHDHAGPPGVTTADGRPFRLVGRTDRWAWNDESVASLLVLFEPETRTVLMAVEFD</sequence>
<evidence type="ECO:0000256" key="1">
    <source>
        <dbReference type="SAM" id="MobiDB-lite"/>
    </source>
</evidence>
<proteinExistence type="predicted"/>
<feature type="region of interest" description="Disordered" evidence="1">
    <location>
        <begin position="30"/>
        <end position="58"/>
    </location>
</feature>
<protein>
    <submittedName>
        <fullName evidence="2">Uncharacterized protein</fullName>
    </submittedName>
</protein>
<accession>A0ABR9RVA7</accession>
<keyword evidence="3" id="KW-1185">Reference proteome</keyword>